<evidence type="ECO:0000313" key="2">
    <source>
        <dbReference type="EMBL" id="SCB22262.1"/>
    </source>
</evidence>
<dbReference type="PANTHER" id="PTHR46211:SF1">
    <property type="entry name" value="GLYCEROPHOSPHODIESTER PHOSPHODIESTERASE, CYTOPLASMIC"/>
    <property type="match status" value="1"/>
</dbReference>
<evidence type="ECO:0000259" key="1">
    <source>
        <dbReference type="PROSITE" id="PS51704"/>
    </source>
</evidence>
<dbReference type="RefSeq" id="WP_037192349.1">
    <property type="nucleotide sequence ID" value="NZ_FMAF01000004.1"/>
</dbReference>
<dbReference type="PROSITE" id="PS51704">
    <property type="entry name" value="GP_PDE"/>
    <property type="match status" value="1"/>
</dbReference>
<dbReference type="SUPFAM" id="SSF51695">
    <property type="entry name" value="PLC-like phosphodiesterases"/>
    <property type="match status" value="1"/>
</dbReference>
<dbReference type="GO" id="GO:0008081">
    <property type="term" value="F:phosphoric diester hydrolase activity"/>
    <property type="evidence" value="ECO:0007669"/>
    <property type="project" value="InterPro"/>
</dbReference>
<dbReference type="AlphaFoldDB" id="A0A1C3V394"/>
<dbReference type="OrthoDB" id="1854250at2"/>
<accession>A0A1C3V394</accession>
<organism evidence="2 3">
    <name type="scientific">Rhizobium lusitanum</name>
    <dbReference type="NCBI Taxonomy" id="293958"/>
    <lineage>
        <taxon>Bacteria</taxon>
        <taxon>Pseudomonadati</taxon>
        <taxon>Pseudomonadota</taxon>
        <taxon>Alphaproteobacteria</taxon>
        <taxon>Hyphomicrobiales</taxon>
        <taxon>Rhizobiaceae</taxon>
        <taxon>Rhizobium/Agrobacterium group</taxon>
        <taxon>Rhizobium</taxon>
    </lineage>
</organism>
<dbReference type="InterPro" id="IPR030395">
    <property type="entry name" value="GP_PDE_dom"/>
</dbReference>
<gene>
    <name evidence="2" type="ORF">GA0061101_104151</name>
</gene>
<sequence length="270" mass="30044">MPLPLHAARHGLLRIAAHRGFSRHFPENTILAFQKGVDAGANESEIDLMLTRDDKIVVMHDKTLDRTTSGRGFVADHDLDHILTLDAGAKFDARFAGTRAPAFAEVVSWAKRTDTRLAIEMKEQERPDRLADIMIGTLRDMDAFEHVAISSFDHLDLRRVKEIEPRLQTEAILHHRPVDIVASMRSGGIDGVSLELNRFHRADAEALQEAGIAVRLSLPLPEKLAVFWQGGRDLLPMIRHCVKDGIIDALIGDDVDFLCMLARSAAGIEE</sequence>
<protein>
    <submittedName>
        <fullName evidence="2">Glycerophosphoryl diester phosphodiesterase</fullName>
    </submittedName>
</protein>
<dbReference type="Pfam" id="PF03009">
    <property type="entry name" value="GDPD"/>
    <property type="match status" value="1"/>
</dbReference>
<evidence type="ECO:0000313" key="3">
    <source>
        <dbReference type="Proteomes" id="UP000199205"/>
    </source>
</evidence>
<dbReference type="InterPro" id="IPR017946">
    <property type="entry name" value="PLC-like_Pdiesterase_TIM-brl"/>
</dbReference>
<name>A0A1C3V394_9HYPH</name>
<dbReference type="Proteomes" id="UP000199205">
    <property type="component" value="Unassembled WGS sequence"/>
</dbReference>
<proteinExistence type="predicted"/>
<reference evidence="3" key="1">
    <citation type="submission" date="2016-08" db="EMBL/GenBank/DDBJ databases">
        <authorList>
            <person name="Varghese N."/>
            <person name="Submissions Spin"/>
        </authorList>
    </citation>
    <scope>NUCLEOTIDE SEQUENCE [LARGE SCALE GENOMIC DNA]</scope>
    <source>
        <strain evidence="3">P1-7</strain>
    </source>
</reference>
<dbReference type="Gene3D" id="3.20.20.190">
    <property type="entry name" value="Phosphatidylinositol (PI) phosphodiesterase"/>
    <property type="match status" value="1"/>
</dbReference>
<dbReference type="PANTHER" id="PTHR46211">
    <property type="entry name" value="GLYCEROPHOSPHORYL DIESTER PHOSPHODIESTERASE"/>
    <property type="match status" value="1"/>
</dbReference>
<feature type="domain" description="GP-PDE" evidence="1">
    <location>
        <begin position="13"/>
        <end position="258"/>
    </location>
</feature>
<dbReference type="GO" id="GO:0006629">
    <property type="term" value="P:lipid metabolic process"/>
    <property type="evidence" value="ECO:0007669"/>
    <property type="project" value="InterPro"/>
</dbReference>
<dbReference type="EMBL" id="FMAF01000004">
    <property type="protein sequence ID" value="SCB22262.1"/>
    <property type="molecule type" value="Genomic_DNA"/>
</dbReference>